<sequence length="494" mass="53559">MVGRKSLAEELKELATTAPTREHDPEEGIFGEEAVLEFTDDELDDDYHRSKKAEKGLPLRGGIDLEDPEYAGRKVSREAIFGDESDVDTSEDEDLEAVMEESEPESGRPGDEEDEPDAEASASLDGEDAVGQPQGKRPPSGGEVYEEAAALEAEFEAARAGASASDLAAAGRDRAARERAKGVAVRNQRSLWERMLELRILLQGCLQASNRMLRPHMHAAASAIAPELRSGMHGLADGAAATLDSLLDLHDVLLERVPDRAAAAATEAATDAAAAKSNGKKRGRNASYKDESLSGVKWARVSAAYGRFAPFRDASMDRWHRKTMLMTGSGALRNNLRALNQSLSSQVAALVKDSGPAVQRTQLIKVQVKPLMGRASSQAAEDGVDDEEEEPEEAALEERDSETFDDGEFYQQLLKEFLESSGVDAAAVSASAQGGKKKRKKVDRRASKGRKLRYQVMEKLVHFMAPVERTEPPTLANQLFANLFGQSKNAAVRA</sequence>
<organism evidence="5 6">
    <name type="scientific">Coccomyxa subellipsoidea</name>
    <dbReference type="NCBI Taxonomy" id="248742"/>
    <lineage>
        <taxon>Eukaryota</taxon>
        <taxon>Viridiplantae</taxon>
        <taxon>Chlorophyta</taxon>
        <taxon>core chlorophytes</taxon>
        <taxon>Trebouxiophyceae</taxon>
        <taxon>Trebouxiophyceae incertae sedis</taxon>
        <taxon>Coccomyxaceae</taxon>
        <taxon>Coccomyxa</taxon>
    </lineage>
</organism>
<dbReference type="Pfam" id="PF08164">
    <property type="entry name" value="TRAUB"/>
    <property type="match status" value="1"/>
</dbReference>
<dbReference type="PANTHER" id="PTHR15565:SF0">
    <property type="entry name" value="PROTEIN AATF"/>
    <property type="match status" value="1"/>
</dbReference>
<dbReference type="InterPro" id="IPR039223">
    <property type="entry name" value="AATF/Bfr2"/>
</dbReference>
<feature type="compositionally biased region" description="Acidic residues" evidence="2">
    <location>
        <begin position="27"/>
        <end position="45"/>
    </location>
</feature>
<proteinExistence type="inferred from homology"/>
<evidence type="ECO:0000256" key="2">
    <source>
        <dbReference type="SAM" id="MobiDB-lite"/>
    </source>
</evidence>
<feature type="compositionally biased region" description="Basic and acidic residues" evidence="2">
    <location>
        <begin position="1"/>
        <end position="13"/>
    </location>
</feature>
<evidence type="ECO:0000313" key="6">
    <source>
        <dbReference type="Proteomes" id="UP001491310"/>
    </source>
</evidence>
<feature type="compositionally biased region" description="Basic residues" evidence="2">
    <location>
        <begin position="435"/>
        <end position="448"/>
    </location>
</feature>
<feature type="domain" description="Apoptosis-antagonizing transcription factor C-terminal" evidence="3">
    <location>
        <begin position="410"/>
        <end position="484"/>
    </location>
</feature>
<feature type="domain" description="AATF leucine zipper-containing" evidence="4">
    <location>
        <begin position="179"/>
        <end position="322"/>
    </location>
</feature>
<feature type="region of interest" description="Disordered" evidence="2">
    <location>
        <begin position="270"/>
        <end position="289"/>
    </location>
</feature>
<keyword evidence="6" id="KW-1185">Reference proteome</keyword>
<evidence type="ECO:0000256" key="1">
    <source>
        <dbReference type="ARBA" id="ARBA00008966"/>
    </source>
</evidence>
<feature type="region of interest" description="Disordered" evidence="2">
    <location>
        <begin position="372"/>
        <end position="403"/>
    </location>
</feature>
<evidence type="ECO:0000259" key="4">
    <source>
        <dbReference type="Pfam" id="PF13339"/>
    </source>
</evidence>
<accession>A0ABR2YZ63</accession>
<gene>
    <name evidence="5" type="ORF">WJX75_008984</name>
</gene>
<reference evidence="5 6" key="1">
    <citation type="journal article" date="2024" name="Nat. Commun.">
        <title>Phylogenomics reveals the evolutionary origins of lichenization in chlorophyte algae.</title>
        <authorList>
            <person name="Puginier C."/>
            <person name="Libourel C."/>
            <person name="Otte J."/>
            <person name="Skaloud P."/>
            <person name="Haon M."/>
            <person name="Grisel S."/>
            <person name="Petersen M."/>
            <person name="Berrin J.G."/>
            <person name="Delaux P.M."/>
            <person name="Dal Grande F."/>
            <person name="Keller J."/>
        </authorList>
    </citation>
    <scope>NUCLEOTIDE SEQUENCE [LARGE SCALE GENOMIC DNA]</scope>
    <source>
        <strain evidence="5 6">SAG 216-7</strain>
    </source>
</reference>
<dbReference type="InterPro" id="IPR025160">
    <property type="entry name" value="AATF"/>
</dbReference>
<comment type="similarity">
    <text evidence="1">Belongs to the AATF family.</text>
</comment>
<feature type="compositionally biased region" description="Acidic residues" evidence="2">
    <location>
        <begin position="382"/>
        <end position="395"/>
    </location>
</feature>
<feature type="region of interest" description="Disordered" evidence="2">
    <location>
        <begin position="428"/>
        <end position="448"/>
    </location>
</feature>
<name>A0ABR2YZ63_9CHLO</name>
<dbReference type="Proteomes" id="UP001491310">
    <property type="component" value="Unassembled WGS sequence"/>
</dbReference>
<feature type="compositionally biased region" description="Acidic residues" evidence="2">
    <location>
        <begin position="81"/>
        <end position="104"/>
    </location>
</feature>
<protein>
    <recommendedName>
        <fullName evidence="7">Apoptosis antagonizing transcription factor</fullName>
    </recommendedName>
</protein>
<comment type="caution">
    <text evidence="5">The sequence shown here is derived from an EMBL/GenBank/DDBJ whole genome shotgun (WGS) entry which is preliminary data.</text>
</comment>
<feature type="region of interest" description="Disordered" evidence="2">
    <location>
        <begin position="1"/>
        <end position="144"/>
    </location>
</feature>
<dbReference type="Pfam" id="PF13339">
    <property type="entry name" value="AATF-Che1"/>
    <property type="match status" value="1"/>
</dbReference>
<dbReference type="PANTHER" id="PTHR15565">
    <property type="entry name" value="AATF PROTEIN APOPTOSIS ANTAGONIZING TRANSCRIPTION FACTOR"/>
    <property type="match status" value="1"/>
</dbReference>
<dbReference type="EMBL" id="JALJOT010000003">
    <property type="protein sequence ID" value="KAK9916937.1"/>
    <property type="molecule type" value="Genomic_DNA"/>
</dbReference>
<dbReference type="InterPro" id="IPR012617">
    <property type="entry name" value="AATF_C"/>
</dbReference>
<evidence type="ECO:0000259" key="3">
    <source>
        <dbReference type="Pfam" id="PF08164"/>
    </source>
</evidence>
<evidence type="ECO:0000313" key="5">
    <source>
        <dbReference type="EMBL" id="KAK9916937.1"/>
    </source>
</evidence>
<evidence type="ECO:0008006" key="7">
    <source>
        <dbReference type="Google" id="ProtNLM"/>
    </source>
</evidence>